<dbReference type="STRING" id="1434700.SAMN06296427_108151"/>
<dbReference type="InterPro" id="IPR010559">
    <property type="entry name" value="Sig_transdc_His_kin_internal"/>
</dbReference>
<dbReference type="PANTHER" id="PTHR34220">
    <property type="entry name" value="SENSOR HISTIDINE KINASE YPDA"/>
    <property type="match status" value="1"/>
</dbReference>
<feature type="transmembrane region" description="Helical" evidence="1">
    <location>
        <begin position="71"/>
        <end position="96"/>
    </location>
</feature>
<dbReference type="GO" id="GO:0000155">
    <property type="term" value="F:phosphorelay sensor kinase activity"/>
    <property type="evidence" value="ECO:0007669"/>
    <property type="project" value="InterPro"/>
</dbReference>
<keyword evidence="3" id="KW-0418">Kinase</keyword>
<name>A0A1W2C571_9FLAO</name>
<keyword evidence="1" id="KW-0472">Membrane</keyword>
<dbReference type="Pfam" id="PF06580">
    <property type="entry name" value="His_kinase"/>
    <property type="match status" value="1"/>
</dbReference>
<evidence type="ECO:0000259" key="2">
    <source>
        <dbReference type="Pfam" id="PF06580"/>
    </source>
</evidence>
<keyword evidence="1" id="KW-0812">Transmembrane</keyword>
<accession>A0A1W2C571</accession>
<organism evidence="3 4">
    <name type="scientific">Moheibacter sediminis</name>
    <dbReference type="NCBI Taxonomy" id="1434700"/>
    <lineage>
        <taxon>Bacteria</taxon>
        <taxon>Pseudomonadati</taxon>
        <taxon>Bacteroidota</taxon>
        <taxon>Flavobacteriia</taxon>
        <taxon>Flavobacteriales</taxon>
        <taxon>Weeksellaceae</taxon>
        <taxon>Moheibacter</taxon>
    </lineage>
</organism>
<dbReference type="OrthoDB" id="9809908at2"/>
<gene>
    <name evidence="3" type="ORF">SAMN06296427_108151</name>
</gene>
<feature type="transmembrane region" description="Helical" evidence="1">
    <location>
        <begin position="40"/>
        <end position="59"/>
    </location>
</feature>
<keyword evidence="4" id="KW-1185">Reference proteome</keyword>
<dbReference type="RefSeq" id="WP_084018021.1">
    <property type="nucleotide sequence ID" value="NZ_FWXS01000008.1"/>
</dbReference>
<dbReference type="PANTHER" id="PTHR34220:SF7">
    <property type="entry name" value="SENSOR HISTIDINE KINASE YPDA"/>
    <property type="match status" value="1"/>
</dbReference>
<protein>
    <submittedName>
        <fullName evidence="3">Histidine kinase</fullName>
    </submittedName>
</protein>
<feature type="transmembrane region" description="Helical" evidence="1">
    <location>
        <begin position="108"/>
        <end position="130"/>
    </location>
</feature>
<feature type="domain" description="Signal transduction histidine kinase internal region" evidence="2">
    <location>
        <begin position="157"/>
        <end position="234"/>
    </location>
</feature>
<evidence type="ECO:0000313" key="4">
    <source>
        <dbReference type="Proteomes" id="UP000192393"/>
    </source>
</evidence>
<proteinExistence type="predicted"/>
<dbReference type="GO" id="GO:0016020">
    <property type="term" value="C:membrane"/>
    <property type="evidence" value="ECO:0007669"/>
    <property type="project" value="InterPro"/>
</dbReference>
<keyword evidence="1" id="KW-1133">Transmembrane helix</keyword>
<evidence type="ECO:0000256" key="1">
    <source>
        <dbReference type="SAM" id="Phobius"/>
    </source>
</evidence>
<dbReference type="AlphaFoldDB" id="A0A1W2C571"/>
<dbReference type="InterPro" id="IPR050640">
    <property type="entry name" value="Bact_2-comp_sensor_kinase"/>
</dbReference>
<reference evidence="3 4" key="1">
    <citation type="submission" date="2017-04" db="EMBL/GenBank/DDBJ databases">
        <authorList>
            <person name="Afonso C.L."/>
            <person name="Miller P.J."/>
            <person name="Scott M.A."/>
            <person name="Spackman E."/>
            <person name="Goraichik I."/>
            <person name="Dimitrov K.M."/>
            <person name="Suarez D.L."/>
            <person name="Swayne D.E."/>
        </authorList>
    </citation>
    <scope>NUCLEOTIDE SEQUENCE [LARGE SCALE GENOMIC DNA]</scope>
    <source>
        <strain evidence="3 4">CGMCC 1.12708</strain>
    </source>
</reference>
<sequence length="342" mass="40225">MNKKLRTFFIRLLVIYLWHLMIKWGDETFHDFFDFTTRGILLSFFVIALWMSAVYLLDFIKKLKWFPHKKLIPYILFHIGYGYFFALVTNVVYRYVDTTYYKSDWGDIGYFNPTLTLALTLIFITNVGLYEYFKSDIAAKENEIVAEKLKRENAIAHYKLLKAQIEPHFLFNSLSVLSSLVHKDPYLAEEFILKLSKLMRFAVEQNDKIYVTLEDEMNFAMNYFFLIKTRFGSAIKIVNEISVDSEKYILPPYSLQLLIENTIQHTRFSIENPLIIHLFNDVQFMYISNNFSPKEKPESSTGIGLDNLSKRISHLGGEEIHFEINDGQFKVKIPLILNNSSK</sequence>
<dbReference type="EMBL" id="FWXS01000008">
    <property type="protein sequence ID" value="SMC80359.1"/>
    <property type="molecule type" value="Genomic_DNA"/>
</dbReference>
<keyword evidence="3" id="KW-0808">Transferase</keyword>
<dbReference type="Proteomes" id="UP000192393">
    <property type="component" value="Unassembled WGS sequence"/>
</dbReference>
<evidence type="ECO:0000313" key="3">
    <source>
        <dbReference type="EMBL" id="SMC80359.1"/>
    </source>
</evidence>
<feature type="transmembrane region" description="Helical" evidence="1">
    <location>
        <begin position="7"/>
        <end position="25"/>
    </location>
</feature>